<evidence type="ECO:0000256" key="1">
    <source>
        <dbReference type="SAM" id="MobiDB-lite"/>
    </source>
</evidence>
<feature type="region of interest" description="Disordered" evidence="1">
    <location>
        <begin position="1"/>
        <end position="28"/>
    </location>
</feature>
<gene>
    <name evidence="2" type="ORF">HAX54_044824</name>
</gene>
<organism evidence="2 3">
    <name type="scientific">Datura stramonium</name>
    <name type="common">Jimsonweed</name>
    <name type="synonym">Common thornapple</name>
    <dbReference type="NCBI Taxonomy" id="4076"/>
    <lineage>
        <taxon>Eukaryota</taxon>
        <taxon>Viridiplantae</taxon>
        <taxon>Streptophyta</taxon>
        <taxon>Embryophyta</taxon>
        <taxon>Tracheophyta</taxon>
        <taxon>Spermatophyta</taxon>
        <taxon>Magnoliopsida</taxon>
        <taxon>eudicotyledons</taxon>
        <taxon>Gunneridae</taxon>
        <taxon>Pentapetalae</taxon>
        <taxon>asterids</taxon>
        <taxon>lamiids</taxon>
        <taxon>Solanales</taxon>
        <taxon>Solanaceae</taxon>
        <taxon>Solanoideae</taxon>
        <taxon>Datureae</taxon>
        <taxon>Datura</taxon>
    </lineage>
</organism>
<feature type="non-terminal residue" evidence="2">
    <location>
        <position position="83"/>
    </location>
</feature>
<feature type="compositionally biased region" description="Basic and acidic residues" evidence="1">
    <location>
        <begin position="11"/>
        <end position="28"/>
    </location>
</feature>
<evidence type="ECO:0000313" key="3">
    <source>
        <dbReference type="Proteomes" id="UP000823775"/>
    </source>
</evidence>
<accession>A0ABS8WJ67</accession>
<comment type="caution">
    <text evidence="2">The sequence shown here is derived from an EMBL/GenBank/DDBJ whole genome shotgun (WGS) entry which is preliminary data.</text>
</comment>
<sequence length="83" mass="9626">MRVMAFSGRTLRPEEGEDERMGDGEREAAGSVVSPAFLWFLPVVMERGEEDGQRSCSKFWWLFRRRLRGDGVCRRLLLVFGED</sequence>
<dbReference type="EMBL" id="JACEIK010006885">
    <property type="protein sequence ID" value="MCE3049443.1"/>
    <property type="molecule type" value="Genomic_DNA"/>
</dbReference>
<name>A0ABS8WJ67_DATST</name>
<keyword evidence="3" id="KW-1185">Reference proteome</keyword>
<protein>
    <submittedName>
        <fullName evidence="2">Uncharacterized protein</fullName>
    </submittedName>
</protein>
<proteinExistence type="predicted"/>
<reference evidence="2 3" key="1">
    <citation type="journal article" date="2021" name="BMC Genomics">
        <title>Datura genome reveals duplications of psychoactive alkaloid biosynthetic genes and high mutation rate following tissue culture.</title>
        <authorList>
            <person name="Rajewski A."/>
            <person name="Carter-House D."/>
            <person name="Stajich J."/>
            <person name="Litt A."/>
        </authorList>
    </citation>
    <scope>NUCLEOTIDE SEQUENCE [LARGE SCALE GENOMIC DNA]</scope>
    <source>
        <strain evidence="2">AR-01</strain>
    </source>
</reference>
<dbReference type="Proteomes" id="UP000823775">
    <property type="component" value="Unassembled WGS sequence"/>
</dbReference>
<evidence type="ECO:0000313" key="2">
    <source>
        <dbReference type="EMBL" id="MCE3049443.1"/>
    </source>
</evidence>